<dbReference type="InterPro" id="IPR013815">
    <property type="entry name" value="ATP_grasp_subdomain_1"/>
</dbReference>
<dbReference type="InterPro" id="IPR016185">
    <property type="entry name" value="PreATP-grasp_dom_sf"/>
</dbReference>
<protein>
    <recommendedName>
        <fullName evidence="4 14">Phosphoribosylamine--glycine ligase</fullName>
        <ecNumber evidence="4 14">6.3.4.13</ecNumber>
    </recommendedName>
    <alternativeName>
        <fullName evidence="14">GARS</fullName>
    </alternativeName>
    <alternativeName>
        <fullName evidence="12 14">Glycinamide ribonucleotide synthetase</fullName>
    </alternativeName>
    <alternativeName>
        <fullName evidence="13 14">Phosphoribosylglycinamide synthetase</fullName>
    </alternativeName>
</protein>
<dbReference type="SMART" id="SM01210">
    <property type="entry name" value="GARS_C"/>
    <property type="match status" value="1"/>
</dbReference>
<dbReference type="InterPro" id="IPR037123">
    <property type="entry name" value="PRibGlycinamide_synth_C_sf"/>
</dbReference>
<comment type="caution">
    <text evidence="17">The sequence shown here is derived from an EMBL/GenBank/DDBJ whole genome shotgun (WGS) entry which is preliminary data.</text>
</comment>
<dbReference type="Gene3D" id="3.90.600.10">
    <property type="entry name" value="Phosphoribosylglycinamide synthetase, C-terminal domain"/>
    <property type="match status" value="1"/>
</dbReference>
<evidence type="ECO:0000256" key="1">
    <source>
        <dbReference type="ARBA" id="ARBA00001936"/>
    </source>
</evidence>
<comment type="catalytic activity">
    <reaction evidence="14">
        <text>5-phospho-beta-D-ribosylamine + glycine + ATP = N(1)-(5-phospho-beta-D-ribosyl)glycinamide + ADP + phosphate + H(+)</text>
        <dbReference type="Rhea" id="RHEA:17453"/>
        <dbReference type="ChEBI" id="CHEBI:15378"/>
        <dbReference type="ChEBI" id="CHEBI:30616"/>
        <dbReference type="ChEBI" id="CHEBI:43474"/>
        <dbReference type="ChEBI" id="CHEBI:57305"/>
        <dbReference type="ChEBI" id="CHEBI:58681"/>
        <dbReference type="ChEBI" id="CHEBI:143788"/>
        <dbReference type="ChEBI" id="CHEBI:456216"/>
        <dbReference type="EC" id="6.3.4.13"/>
    </reaction>
</comment>
<evidence type="ECO:0000256" key="9">
    <source>
        <dbReference type="ARBA" id="ARBA00022840"/>
    </source>
</evidence>
<comment type="similarity">
    <text evidence="11 14">Belongs to the GARS family.</text>
</comment>
<proteinExistence type="inferred from homology"/>
<keyword evidence="7 15" id="KW-0547">Nucleotide-binding</keyword>
<accession>A0A7V0N0X4</accession>
<dbReference type="GO" id="GO:0004637">
    <property type="term" value="F:phosphoribosylamine-glycine ligase activity"/>
    <property type="evidence" value="ECO:0007669"/>
    <property type="project" value="UniProtKB-UniRule"/>
</dbReference>
<dbReference type="NCBIfam" id="TIGR00877">
    <property type="entry name" value="purD"/>
    <property type="match status" value="1"/>
</dbReference>
<dbReference type="AlphaFoldDB" id="A0A7V0N0X4"/>
<keyword evidence="10" id="KW-0464">Manganese</keyword>
<dbReference type="EMBL" id="DRBC01000434">
    <property type="protein sequence ID" value="HDN85510.1"/>
    <property type="molecule type" value="Genomic_DNA"/>
</dbReference>
<evidence type="ECO:0000256" key="13">
    <source>
        <dbReference type="ARBA" id="ARBA00042864"/>
    </source>
</evidence>
<keyword evidence="6" id="KW-0479">Metal-binding</keyword>
<dbReference type="Gene3D" id="3.30.1490.20">
    <property type="entry name" value="ATP-grasp fold, A domain"/>
    <property type="match status" value="1"/>
</dbReference>
<dbReference type="Proteomes" id="UP000885660">
    <property type="component" value="Unassembled WGS sequence"/>
</dbReference>
<evidence type="ECO:0000256" key="3">
    <source>
        <dbReference type="ARBA" id="ARBA00005174"/>
    </source>
</evidence>
<keyword evidence="5 14" id="KW-0436">Ligase</keyword>
<evidence type="ECO:0000256" key="4">
    <source>
        <dbReference type="ARBA" id="ARBA00013255"/>
    </source>
</evidence>
<dbReference type="PROSITE" id="PS50975">
    <property type="entry name" value="ATP_GRASP"/>
    <property type="match status" value="1"/>
</dbReference>
<evidence type="ECO:0000259" key="16">
    <source>
        <dbReference type="PROSITE" id="PS50975"/>
    </source>
</evidence>
<evidence type="ECO:0000256" key="6">
    <source>
        <dbReference type="ARBA" id="ARBA00022723"/>
    </source>
</evidence>
<comment type="cofactor">
    <cofactor evidence="1">
        <name>Mn(2+)</name>
        <dbReference type="ChEBI" id="CHEBI:29035"/>
    </cofactor>
</comment>
<dbReference type="Pfam" id="PF01071">
    <property type="entry name" value="GARS_A"/>
    <property type="match status" value="1"/>
</dbReference>
<dbReference type="InterPro" id="IPR000115">
    <property type="entry name" value="PRibGlycinamide_synth"/>
</dbReference>
<evidence type="ECO:0000313" key="17">
    <source>
        <dbReference type="EMBL" id="HDN85510.1"/>
    </source>
</evidence>
<evidence type="ECO:0000256" key="11">
    <source>
        <dbReference type="ARBA" id="ARBA00038345"/>
    </source>
</evidence>
<name>A0A7V0N0X4_UNCAE</name>
<evidence type="ECO:0000256" key="2">
    <source>
        <dbReference type="ARBA" id="ARBA00001946"/>
    </source>
</evidence>
<comment type="cofactor">
    <cofactor evidence="2">
        <name>Mg(2+)</name>
        <dbReference type="ChEBI" id="CHEBI:18420"/>
    </cofactor>
</comment>
<dbReference type="Pfam" id="PF02843">
    <property type="entry name" value="GARS_C"/>
    <property type="match status" value="1"/>
</dbReference>
<dbReference type="Pfam" id="PF02844">
    <property type="entry name" value="GARS_N"/>
    <property type="match status" value="1"/>
</dbReference>
<dbReference type="InterPro" id="IPR020561">
    <property type="entry name" value="PRibGlycinamid_synth_ATP-grasp"/>
</dbReference>
<dbReference type="InterPro" id="IPR020562">
    <property type="entry name" value="PRibGlycinamide_synth_N"/>
</dbReference>
<dbReference type="SUPFAM" id="SSF51246">
    <property type="entry name" value="Rudiment single hybrid motif"/>
    <property type="match status" value="1"/>
</dbReference>
<dbReference type="InterPro" id="IPR020560">
    <property type="entry name" value="PRibGlycinamide_synth_C-dom"/>
</dbReference>
<reference evidence="17" key="1">
    <citation type="journal article" date="2020" name="mSystems">
        <title>Genome- and Community-Level Interaction Insights into Carbon Utilization and Element Cycling Functions of Hydrothermarchaeota in Hydrothermal Sediment.</title>
        <authorList>
            <person name="Zhou Z."/>
            <person name="Liu Y."/>
            <person name="Xu W."/>
            <person name="Pan J."/>
            <person name="Luo Z.H."/>
            <person name="Li M."/>
        </authorList>
    </citation>
    <scope>NUCLEOTIDE SEQUENCE [LARGE SCALE GENOMIC DNA]</scope>
    <source>
        <strain evidence="17">HyVt-219</strain>
    </source>
</reference>
<evidence type="ECO:0000256" key="15">
    <source>
        <dbReference type="PROSITE-ProRule" id="PRU00409"/>
    </source>
</evidence>
<evidence type="ECO:0000256" key="12">
    <source>
        <dbReference type="ARBA" id="ARBA00042242"/>
    </source>
</evidence>
<dbReference type="PANTHER" id="PTHR43472:SF1">
    <property type="entry name" value="PHOSPHORIBOSYLAMINE--GLYCINE LIGASE, CHLOROPLASTIC"/>
    <property type="match status" value="1"/>
</dbReference>
<dbReference type="PANTHER" id="PTHR43472">
    <property type="entry name" value="PHOSPHORIBOSYLAMINE--GLYCINE LIGASE"/>
    <property type="match status" value="1"/>
</dbReference>
<dbReference type="SMART" id="SM01209">
    <property type="entry name" value="GARS_A"/>
    <property type="match status" value="1"/>
</dbReference>
<dbReference type="GO" id="GO:0005524">
    <property type="term" value="F:ATP binding"/>
    <property type="evidence" value="ECO:0007669"/>
    <property type="project" value="UniProtKB-UniRule"/>
</dbReference>
<evidence type="ECO:0000256" key="10">
    <source>
        <dbReference type="ARBA" id="ARBA00023211"/>
    </source>
</evidence>
<dbReference type="GO" id="GO:0046872">
    <property type="term" value="F:metal ion binding"/>
    <property type="evidence" value="ECO:0007669"/>
    <property type="project" value="UniProtKB-KW"/>
</dbReference>
<evidence type="ECO:0000256" key="7">
    <source>
        <dbReference type="ARBA" id="ARBA00022741"/>
    </source>
</evidence>
<feature type="domain" description="ATP-grasp" evidence="16">
    <location>
        <begin position="108"/>
        <end position="313"/>
    </location>
</feature>
<dbReference type="GO" id="GO:0009113">
    <property type="term" value="P:purine nucleobase biosynthetic process"/>
    <property type="evidence" value="ECO:0007669"/>
    <property type="project" value="InterPro"/>
</dbReference>
<dbReference type="Gene3D" id="3.40.50.20">
    <property type="match status" value="1"/>
</dbReference>
<keyword evidence="9 15" id="KW-0067">ATP-binding</keyword>
<dbReference type="SUPFAM" id="SSF56059">
    <property type="entry name" value="Glutathione synthetase ATP-binding domain-like"/>
    <property type="match status" value="1"/>
</dbReference>
<evidence type="ECO:0000256" key="14">
    <source>
        <dbReference type="HAMAP-Rule" id="MF_00138"/>
    </source>
</evidence>
<dbReference type="InterPro" id="IPR011054">
    <property type="entry name" value="Rudment_hybrid_motif"/>
</dbReference>
<dbReference type="UniPathway" id="UPA00074">
    <property type="reaction ID" value="UER00125"/>
</dbReference>
<dbReference type="FunFam" id="3.90.600.10:FF:000001">
    <property type="entry name" value="Trifunctional purine biosynthetic protein adenosine-3"/>
    <property type="match status" value="1"/>
</dbReference>
<dbReference type="SUPFAM" id="SSF52440">
    <property type="entry name" value="PreATP-grasp domain"/>
    <property type="match status" value="1"/>
</dbReference>
<dbReference type="PROSITE" id="PS00184">
    <property type="entry name" value="GARS"/>
    <property type="match status" value="1"/>
</dbReference>
<dbReference type="FunFam" id="3.40.50.20:FF:000006">
    <property type="entry name" value="Phosphoribosylamine--glycine ligase, chloroplastic"/>
    <property type="match status" value="1"/>
</dbReference>
<sequence length="423" mass="46950">MRVLVIGGGGREHTLCWKISQSPRVNEIFCIPGNGGIEKVAICRELPYEKDFSSLISFVRREKIDFTVVGPEAPLVGGIVDQFEKEGLKIFGPSRKAARLEGSKVYAKQFMKKYGIPTAEFETFSDLKKAIDYIDEQKEPLVVKADGLAGGKGSIVTRSKEEAIEAARQLMEDKIFGSAGERIVVEKRLKGEELSFFVITDGVSFKVLVSSRDYKPAYDGDKGPNTGGMGSYSPAPLRPSLFKKIINRVVIPTLEGMKKEGTPYKGVLYLGLMIHSGEPKVLEYNCRFGDPETQVILPRLFNDIMELFQAVDKQRLDAVDLKWRSHATTCVVLTSKGYPGSYEKGKPIEGLDNLTRMRNVFAFCAGVKRENGRFLTNGGRVVGVTGMGKNLKESIKTAYRAVKKISFEGMHYRRDIGYKGLVS</sequence>
<keyword evidence="8 14" id="KW-0658">Purine biosynthesis</keyword>
<organism evidence="17">
    <name type="scientific">Aerophobetes bacterium</name>
    <dbReference type="NCBI Taxonomy" id="2030807"/>
    <lineage>
        <taxon>Bacteria</taxon>
        <taxon>Candidatus Aerophobota</taxon>
    </lineage>
</organism>
<dbReference type="InterPro" id="IPR011761">
    <property type="entry name" value="ATP-grasp"/>
</dbReference>
<dbReference type="EC" id="6.3.4.13" evidence="4 14"/>
<dbReference type="Gene3D" id="3.30.470.20">
    <property type="entry name" value="ATP-grasp fold, B domain"/>
    <property type="match status" value="1"/>
</dbReference>
<dbReference type="GO" id="GO:0006189">
    <property type="term" value="P:'de novo' IMP biosynthetic process"/>
    <property type="evidence" value="ECO:0007669"/>
    <property type="project" value="UniProtKB-UniRule"/>
</dbReference>
<comment type="pathway">
    <text evidence="3 14">Purine metabolism; IMP biosynthesis via de novo pathway; N(1)-(5-phospho-D-ribosyl)glycinamide from 5-phospho-alpha-D-ribose 1-diphosphate: step 2/2.</text>
</comment>
<dbReference type="InterPro" id="IPR020559">
    <property type="entry name" value="PRibGlycinamide_synth_CS"/>
</dbReference>
<evidence type="ECO:0000256" key="5">
    <source>
        <dbReference type="ARBA" id="ARBA00022598"/>
    </source>
</evidence>
<dbReference type="HAMAP" id="MF_00138">
    <property type="entry name" value="GARS"/>
    <property type="match status" value="1"/>
</dbReference>
<gene>
    <name evidence="14 17" type="primary">purD</name>
    <name evidence="17" type="ORF">ENG47_07140</name>
</gene>
<evidence type="ECO:0000256" key="8">
    <source>
        <dbReference type="ARBA" id="ARBA00022755"/>
    </source>
</evidence>